<gene>
    <name evidence="1" type="ORF">QFC21_002740</name>
</gene>
<protein>
    <submittedName>
        <fullName evidence="1">Uncharacterized protein</fullName>
    </submittedName>
</protein>
<sequence>MTSRKRVSYSLATPCAPLPELGFPPPIHDQIGRFAPSYRTFPARQQPPNQESKQQGHPTHCLGVTALALDKTTILSGQQAPQGILYTGGRDGLVASWEQGVPMKRTEGGQSGETTTTTTTTTTTSSEPVKWERIGVDDEEEEEDEEYGSASAFDAVSRGRAVGRAGSDPAAAAMQGREEGAAAWQVDRNAVQQGFVGPHSQEAHDQPALVGVHNDYVKCLAFAPQPSLLFSGGLDAQINVWDIHSPKPYEPVVSIAAAAGGEQDTGIVGGGADKGSVYALVTNSQGTLLASGTPERIIRLWDPRVGVTATGGKSSAGGLVGHTDNVKALLMSEDGRYMLSGSSDSTVKLWSLAAQRCIHTFTHHTHPIWSLASSHPNLERFFSGDRAGHLCVTDLAGISSDWGQGECTLLAKCERRRGEREGTQGIVRIETMCDEFVWTATASADVVRWRDVGSRSTSEKTSLPPVSNGYSMRAEPPVAGRGNMTPTTSILGSQNPFLSVDTRDGKVVAFVTSPPGATEAENTNDVALAPAGIAYASMISLGAPADCTGPYPTLARGSLSHGPSLYTASAVSLPRDSEAKSFQGHARVPSQASLFPFPRNGAAPRDPAEVARIQFENRDLASEATPLRTEPDAVIRGRPGLIRAKVLNDRQHVLALDTAGKVSIWNIIKGLCLGTFKDEEVEGVFKTNDGLVHGADGELDSKEALDLIAEYVDGQSSVRQWCEVDTRIGSITVHMEEASCWDGEVYADQVGYANDPDFRQDDKSLIKVEAAAAAKHEQSKPPGDASALPGANAGPTLQRGSAPTYIALDRAAGSGNEQRIRSQSSASGNEPMTPGGLMVGLATPAATPAIVPAGSGSDSEGTGPNLDSWANRGRTNGHLAVNTLSTIPQSPALGSPTPALLSPSAVKSPRGDSSNGKDYFSFSSKKSRGTTPGPVVTKDTSPTRRPDSAALVTPGGSQPSFMGKFKGFGGKNKKASDTLATPNGSNVVSSTTDDANASQLAKPDDKDTEQLHGLDEIRSQPFHPPYYSDAPPFDFPENTAVIISETSQSAGAWAVIYRSMVSKVERNPQALELAAPTWLLDYLFTGRTKTVEAKKLTFLLEPWPDAEEEDRLPPLPPTIISYVRPQIDMSSASRRESVASTGSGLIRPAAAPARVEGADGDGMIPTPLGAKSPGKFMAVEQAAIAAAAAERTKGQDSTQQTGDALRSLDTLEILCNGVVVPLNMTLAAVKQFIWNNPGVHGPRGPGLYLPSAADVVLNYRLKKNGL</sequence>
<organism evidence="1 2">
    <name type="scientific">Naganishia friedmannii</name>
    <dbReference type="NCBI Taxonomy" id="89922"/>
    <lineage>
        <taxon>Eukaryota</taxon>
        <taxon>Fungi</taxon>
        <taxon>Dikarya</taxon>
        <taxon>Basidiomycota</taxon>
        <taxon>Agaricomycotina</taxon>
        <taxon>Tremellomycetes</taxon>
        <taxon>Filobasidiales</taxon>
        <taxon>Filobasidiaceae</taxon>
        <taxon>Naganishia</taxon>
    </lineage>
</organism>
<dbReference type="EMBL" id="JASBWT010000008">
    <property type="protein sequence ID" value="KAJ9102340.1"/>
    <property type="molecule type" value="Genomic_DNA"/>
</dbReference>
<accession>A0ACC2VSF0</accession>
<proteinExistence type="predicted"/>
<name>A0ACC2VSF0_9TREE</name>
<evidence type="ECO:0000313" key="2">
    <source>
        <dbReference type="Proteomes" id="UP001227268"/>
    </source>
</evidence>
<reference evidence="1" key="1">
    <citation type="submission" date="2023-04" db="EMBL/GenBank/DDBJ databases">
        <title>Draft Genome sequencing of Naganishia species isolated from polar environments using Oxford Nanopore Technology.</title>
        <authorList>
            <person name="Leo P."/>
            <person name="Venkateswaran K."/>
        </authorList>
    </citation>
    <scope>NUCLEOTIDE SEQUENCE</scope>
    <source>
        <strain evidence="1">MNA-CCFEE 5423</strain>
    </source>
</reference>
<dbReference type="Proteomes" id="UP001227268">
    <property type="component" value="Unassembled WGS sequence"/>
</dbReference>
<evidence type="ECO:0000313" key="1">
    <source>
        <dbReference type="EMBL" id="KAJ9102340.1"/>
    </source>
</evidence>
<keyword evidence="2" id="KW-1185">Reference proteome</keyword>
<comment type="caution">
    <text evidence="1">The sequence shown here is derived from an EMBL/GenBank/DDBJ whole genome shotgun (WGS) entry which is preliminary data.</text>
</comment>